<dbReference type="SMART" id="SM00448">
    <property type="entry name" value="REC"/>
    <property type="match status" value="1"/>
</dbReference>
<keyword evidence="3 8" id="KW-0597">Phosphoprotein</keyword>
<dbReference type="EMBL" id="JALIRP010000010">
    <property type="protein sequence ID" value="MCJ8014243.1"/>
    <property type="molecule type" value="Genomic_DNA"/>
</dbReference>
<comment type="subcellular location">
    <subcellularLocation>
        <location evidence="1">Cytoplasm</location>
    </subcellularLocation>
</comment>
<gene>
    <name evidence="11" type="ORF">MUG84_21250</name>
</gene>
<keyword evidence="2" id="KW-0963">Cytoplasm</keyword>
<feature type="modified residue" description="4-aspartylphosphate" evidence="8">
    <location>
        <position position="58"/>
    </location>
</feature>
<dbReference type="SUPFAM" id="SSF46689">
    <property type="entry name" value="Homeodomain-like"/>
    <property type="match status" value="2"/>
</dbReference>
<evidence type="ECO:0000259" key="9">
    <source>
        <dbReference type="PROSITE" id="PS01124"/>
    </source>
</evidence>
<keyword evidence="7" id="KW-0804">Transcription</keyword>
<dbReference type="Pfam" id="PF00072">
    <property type="entry name" value="Response_reg"/>
    <property type="match status" value="1"/>
</dbReference>
<accession>A0A9X1WSL0</accession>
<evidence type="ECO:0000256" key="1">
    <source>
        <dbReference type="ARBA" id="ARBA00004496"/>
    </source>
</evidence>
<dbReference type="CDD" id="cd17536">
    <property type="entry name" value="REC_YesN-like"/>
    <property type="match status" value="1"/>
</dbReference>
<dbReference type="InterPro" id="IPR018062">
    <property type="entry name" value="HTH_AraC-typ_CS"/>
</dbReference>
<dbReference type="InterPro" id="IPR018060">
    <property type="entry name" value="HTH_AraC"/>
</dbReference>
<feature type="domain" description="Response regulatory" evidence="10">
    <location>
        <begin position="7"/>
        <end position="123"/>
    </location>
</feature>
<proteinExistence type="predicted"/>
<evidence type="ECO:0000256" key="4">
    <source>
        <dbReference type="ARBA" id="ARBA00023012"/>
    </source>
</evidence>
<name>A0A9X1WSL0_9BACL</name>
<comment type="caution">
    <text evidence="11">The sequence shown here is derived from an EMBL/GenBank/DDBJ whole genome shotgun (WGS) entry which is preliminary data.</text>
</comment>
<dbReference type="PANTHER" id="PTHR42713:SF3">
    <property type="entry name" value="TRANSCRIPTIONAL REGULATORY PROTEIN HPTR"/>
    <property type="match status" value="1"/>
</dbReference>
<dbReference type="InterPro" id="IPR020449">
    <property type="entry name" value="Tscrpt_reg_AraC-type_HTH"/>
</dbReference>
<keyword evidence="6" id="KW-0238">DNA-binding</keyword>
<dbReference type="Gene3D" id="1.10.10.60">
    <property type="entry name" value="Homeodomain-like"/>
    <property type="match status" value="2"/>
</dbReference>
<dbReference type="PROSITE" id="PS00041">
    <property type="entry name" value="HTH_ARAC_FAMILY_1"/>
    <property type="match status" value="1"/>
</dbReference>
<dbReference type="Gene3D" id="3.40.50.2300">
    <property type="match status" value="1"/>
</dbReference>
<dbReference type="InterPro" id="IPR011006">
    <property type="entry name" value="CheY-like_superfamily"/>
</dbReference>
<dbReference type="SMART" id="SM00342">
    <property type="entry name" value="HTH_ARAC"/>
    <property type="match status" value="1"/>
</dbReference>
<dbReference type="PROSITE" id="PS50110">
    <property type="entry name" value="RESPONSE_REGULATORY"/>
    <property type="match status" value="1"/>
</dbReference>
<protein>
    <submittedName>
        <fullName evidence="11">Response regulator</fullName>
    </submittedName>
</protein>
<dbReference type="GO" id="GO:0005737">
    <property type="term" value="C:cytoplasm"/>
    <property type="evidence" value="ECO:0007669"/>
    <property type="project" value="UniProtKB-SubCell"/>
</dbReference>
<keyword evidence="5" id="KW-0805">Transcription regulation</keyword>
<reference evidence="11" key="1">
    <citation type="submission" date="2022-04" db="EMBL/GenBank/DDBJ databases">
        <title>Paenibacillus mangrovi sp. nov., a novel endophytic bacterium isolated from bark of Kandelia candel.</title>
        <authorList>
            <person name="Tuo L."/>
        </authorList>
    </citation>
    <scope>NUCLEOTIDE SEQUENCE</scope>
    <source>
        <strain evidence="11">KQZ6P-2</strain>
    </source>
</reference>
<evidence type="ECO:0000256" key="8">
    <source>
        <dbReference type="PROSITE-ProRule" id="PRU00169"/>
    </source>
</evidence>
<dbReference type="Proteomes" id="UP001139347">
    <property type="component" value="Unassembled WGS sequence"/>
</dbReference>
<dbReference type="PROSITE" id="PS01124">
    <property type="entry name" value="HTH_ARAC_FAMILY_2"/>
    <property type="match status" value="1"/>
</dbReference>
<evidence type="ECO:0000313" key="12">
    <source>
        <dbReference type="Proteomes" id="UP001139347"/>
    </source>
</evidence>
<dbReference type="GO" id="GO:0003700">
    <property type="term" value="F:DNA-binding transcription factor activity"/>
    <property type="evidence" value="ECO:0007669"/>
    <property type="project" value="InterPro"/>
</dbReference>
<dbReference type="GO" id="GO:0000160">
    <property type="term" value="P:phosphorelay signal transduction system"/>
    <property type="evidence" value="ECO:0007669"/>
    <property type="project" value="UniProtKB-KW"/>
</dbReference>
<dbReference type="GO" id="GO:0043565">
    <property type="term" value="F:sequence-specific DNA binding"/>
    <property type="evidence" value="ECO:0007669"/>
    <property type="project" value="InterPro"/>
</dbReference>
<evidence type="ECO:0000256" key="2">
    <source>
        <dbReference type="ARBA" id="ARBA00022490"/>
    </source>
</evidence>
<dbReference type="Pfam" id="PF12833">
    <property type="entry name" value="HTH_18"/>
    <property type="match status" value="1"/>
</dbReference>
<dbReference type="SUPFAM" id="SSF52172">
    <property type="entry name" value="CheY-like"/>
    <property type="match status" value="1"/>
</dbReference>
<evidence type="ECO:0000256" key="6">
    <source>
        <dbReference type="ARBA" id="ARBA00023125"/>
    </source>
</evidence>
<evidence type="ECO:0000256" key="5">
    <source>
        <dbReference type="ARBA" id="ARBA00023015"/>
    </source>
</evidence>
<dbReference type="InterPro" id="IPR001789">
    <property type="entry name" value="Sig_transdc_resp-reg_receiver"/>
</dbReference>
<dbReference type="InterPro" id="IPR051552">
    <property type="entry name" value="HptR"/>
</dbReference>
<evidence type="ECO:0000256" key="3">
    <source>
        <dbReference type="ARBA" id="ARBA00022553"/>
    </source>
</evidence>
<dbReference type="PANTHER" id="PTHR42713">
    <property type="entry name" value="HISTIDINE KINASE-RELATED"/>
    <property type="match status" value="1"/>
</dbReference>
<dbReference type="AlphaFoldDB" id="A0A9X1WSL0"/>
<dbReference type="InterPro" id="IPR009057">
    <property type="entry name" value="Homeodomain-like_sf"/>
</dbReference>
<organism evidence="11 12">
    <name type="scientific">Paenibacillus mangrovi</name>
    <dbReference type="NCBI Taxonomy" id="2931978"/>
    <lineage>
        <taxon>Bacteria</taxon>
        <taxon>Bacillati</taxon>
        <taxon>Bacillota</taxon>
        <taxon>Bacilli</taxon>
        <taxon>Bacillales</taxon>
        <taxon>Paenibacillaceae</taxon>
        <taxon>Paenibacillus</taxon>
    </lineage>
</organism>
<evidence type="ECO:0000313" key="11">
    <source>
        <dbReference type="EMBL" id="MCJ8014243.1"/>
    </source>
</evidence>
<feature type="domain" description="HTH araC/xylS-type" evidence="9">
    <location>
        <begin position="412"/>
        <end position="511"/>
    </location>
</feature>
<keyword evidence="4" id="KW-0902">Two-component regulatory system</keyword>
<sequence length="513" mass="59315">MNTSKHRVVIVEDEPKIRRNIAQKIEGSDSYEIVGMASDGVEAMNVIMELMPAVVFTDIKMPKMDGLELIRRVKENSPEIHFVIISGYDEFEYAQSAMKLGVRDYLLKPVSLEALNECLKNISVSLQYRNYQMTREMLTLSINGAHEGLESFTLSNQSFATFLVCIGNLCASVIPPEQYELFRELWRDVSFESIKNLFPGQNDLWIVVDEKAPNQKFVLVSAEDKHPEEIPAMAAEIQACLSKYSRGLPVQVCHHEFYVNWTDIWKQAQTIRGLLDRELVPCKSSILLTSNKSETPFASYMADQVLKNKVNALIQSGQTDILKNELFQVFKQWENAEYPQRLLEKVTMHLIRSIHLQTGVLSEEKLFSLESELYSKLAICPELSVFFGHLWELIEKMILIGDEDYDTYQLVKHVANYLELNYTKDINLEELAIRFHFTSSYLSKIFKKHYRETPLKYIIKLRIEEAKRLIIENPEREVGKIAEIVGYADQHYFSRVFKNATGMSPSEFRYQNP</sequence>
<dbReference type="PRINTS" id="PR00032">
    <property type="entry name" value="HTHARAC"/>
</dbReference>
<evidence type="ECO:0000259" key="10">
    <source>
        <dbReference type="PROSITE" id="PS50110"/>
    </source>
</evidence>
<dbReference type="RefSeq" id="WP_244728681.1">
    <property type="nucleotide sequence ID" value="NZ_JALIRP010000010.1"/>
</dbReference>
<evidence type="ECO:0000256" key="7">
    <source>
        <dbReference type="ARBA" id="ARBA00023163"/>
    </source>
</evidence>
<keyword evidence="12" id="KW-1185">Reference proteome</keyword>